<protein>
    <submittedName>
        <fullName evidence="1">Uncharacterized protein</fullName>
    </submittedName>
</protein>
<gene>
    <name evidence="1" type="primary">ORF49452</name>
</gene>
<feature type="non-terminal residue" evidence="1">
    <location>
        <position position="61"/>
    </location>
</feature>
<evidence type="ECO:0000313" key="1">
    <source>
        <dbReference type="EMBL" id="CEK63780.1"/>
    </source>
</evidence>
<reference evidence="1" key="1">
    <citation type="submission" date="2014-12" db="EMBL/GenBank/DDBJ databases">
        <title>Insight into the proteome of Arion vulgaris.</title>
        <authorList>
            <person name="Aradska J."/>
            <person name="Bulat T."/>
            <person name="Smidak R."/>
            <person name="Sarate P."/>
            <person name="Gangsoo J."/>
            <person name="Sialana F."/>
            <person name="Bilban M."/>
            <person name="Lubec G."/>
        </authorList>
    </citation>
    <scope>NUCLEOTIDE SEQUENCE</scope>
    <source>
        <tissue evidence="1">Skin</tissue>
    </source>
</reference>
<dbReference type="EMBL" id="HACG01016915">
    <property type="protein sequence ID" value="CEK63780.1"/>
    <property type="molecule type" value="Transcribed_RNA"/>
</dbReference>
<organism evidence="1">
    <name type="scientific">Arion vulgaris</name>
    <dbReference type="NCBI Taxonomy" id="1028688"/>
    <lineage>
        <taxon>Eukaryota</taxon>
        <taxon>Metazoa</taxon>
        <taxon>Spiralia</taxon>
        <taxon>Lophotrochozoa</taxon>
        <taxon>Mollusca</taxon>
        <taxon>Gastropoda</taxon>
        <taxon>Heterobranchia</taxon>
        <taxon>Euthyneura</taxon>
        <taxon>Panpulmonata</taxon>
        <taxon>Eupulmonata</taxon>
        <taxon>Stylommatophora</taxon>
        <taxon>Helicina</taxon>
        <taxon>Arionoidea</taxon>
        <taxon>Arionidae</taxon>
        <taxon>Arion</taxon>
    </lineage>
</organism>
<dbReference type="AlphaFoldDB" id="A0A0B6Z7S2"/>
<name>A0A0B6Z7S2_9EUPU</name>
<sequence>MRSFVIVRFEYDIRNNDIGIREIKSIRRSPILTQDDFHSMGRVSYNSELQIRTTVNSTATC</sequence>
<proteinExistence type="predicted"/>
<accession>A0A0B6Z7S2</accession>